<reference evidence="2 3" key="1">
    <citation type="submission" date="2016-11" db="EMBL/GenBank/DDBJ databases">
        <title>Complete genome sequence of Sulfitobacter sp. AM1-D1, a toxic bacteria associated with marine dinoflagellate Alexandrium minutum in East China Sea.</title>
        <authorList>
            <person name="Yang Q."/>
            <person name="Zhang X."/>
            <person name="Tian X."/>
        </authorList>
    </citation>
    <scope>NUCLEOTIDE SEQUENCE [LARGE SCALE GENOMIC DNA]</scope>
    <source>
        <strain evidence="2 3">AM1-D1</strain>
    </source>
</reference>
<dbReference type="InterPro" id="IPR046461">
    <property type="entry name" value="TerL_ATPase"/>
</dbReference>
<gene>
    <name evidence="2" type="ORF">BOO69_08235</name>
</gene>
<evidence type="ECO:0000259" key="1">
    <source>
        <dbReference type="Pfam" id="PF03354"/>
    </source>
</evidence>
<dbReference type="InterPro" id="IPR005021">
    <property type="entry name" value="Terminase_largesu-like"/>
</dbReference>
<dbReference type="STRING" id="1917485.BOO69_08235"/>
<dbReference type="RefSeq" id="WP_071971736.1">
    <property type="nucleotide sequence ID" value="NZ_CP018076.1"/>
</dbReference>
<sequence>MPFDAPFDGDLSCPDWVEKLKAGKTPMPEVPVDEARARVAVRVFDQLRLPDVAGQPRLGDVGGDWFRDIIRALFGCVDPKTKVRHISELFLLVPKKNSKTTNSAALGLIALMINEIPNAKMVIIGPTQGVAETCFGQVQGMIGADPDLARLFHVQDHLKKVTYIPTGAVLQVRSFDMNVVTGGIPIFAIIDELHLMSSRSYAKKVIGQIRGGMNKPNCLLVFITTQSVDDPAGIFRTELLNARAVRDGKTPAEGLLAVLYEFPEEMQADKAKPFLNTRLWYMVMPNLGKSVFIDLLEREYRKAKAKSVEDLQLWLSQHLNIQIGVGMHNDRWIGVDYWEDCGDDDLSLEEIKAVCDVCVVGIDGGGLDDLLGLAVIGRHAETRDWLHWAKAWVQDDVLKDRPEIAERLQDFDACGDLQICKDLGADLEELADICADLNDAGLLPEDAAIGLDPEGVADIVDALVMHGISDDQITAISQGYRLNAAINGLPRKMKKGTFRHGNQPMMAWCASNAKTEVKGNARMVTKQRSGVAKIDPLMATFDAVMLMSRNPEASGGPSVYEARGAVVL</sequence>
<dbReference type="KEGG" id="suam:BOO69_08235"/>
<proteinExistence type="predicted"/>
<dbReference type="AlphaFoldDB" id="A0A1J0WGE7"/>
<dbReference type="EMBL" id="CP018076">
    <property type="protein sequence ID" value="APE43405.1"/>
    <property type="molecule type" value="Genomic_DNA"/>
</dbReference>
<evidence type="ECO:0000313" key="2">
    <source>
        <dbReference type="EMBL" id="APE43405.1"/>
    </source>
</evidence>
<accession>A0A1J0WGE7</accession>
<name>A0A1J0WGE7_9RHOB</name>
<keyword evidence="3" id="KW-1185">Reference proteome</keyword>
<dbReference type="Proteomes" id="UP000181897">
    <property type="component" value="Chromosome"/>
</dbReference>
<organism evidence="2 3">
    <name type="scientific">Sulfitobacter alexandrii</name>
    <dbReference type="NCBI Taxonomy" id="1917485"/>
    <lineage>
        <taxon>Bacteria</taxon>
        <taxon>Pseudomonadati</taxon>
        <taxon>Pseudomonadota</taxon>
        <taxon>Alphaproteobacteria</taxon>
        <taxon>Rhodobacterales</taxon>
        <taxon>Roseobacteraceae</taxon>
        <taxon>Sulfitobacter</taxon>
    </lineage>
</organism>
<dbReference type="Gene3D" id="3.40.50.300">
    <property type="entry name" value="P-loop containing nucleotide triphosphate hydrolases"/>
    <property type="match status" value="1"/>
</dbReference>
<feature type="domain" description="Terminase large subunit-like ATPase" evidence="1">
    <location>
        <begin position="67"/>
        <end position="229"/>
    </location>
</feature>
<dbReference type="OrthoDB" id="9760250at2"/>
<dbReference type="PANTHER" id="PTHR41287:SF1">
    <property type="entry name" value="PROTEIN YMFN"/>
    <property type="match status" value="1"/>
</dbReference>
<dbReference type="PANTHER" id="PTHR41287">
    <property type="match status" value="1"/>
</dbReference>
<dbReference type="Pfam" id="PF03354">
    <property type="entry name" value="TerL_ATPase"/>
    <property type="match status" value="1"/>
</dbReference>
<evidence type="ECO:0000313" key="3">
    <source>
        <dbReference type="Proteomes" id="UP000181897"/>
    </source>
</evidence>
<protein>
    <recommendedName>
        <fullName evidence="1">Terminase large subunit-like ATPase domain-containing protein</fullName>
    </recommendedName>
</protein>
<dbReference type="InterPro" id="IPR027417">
    <property type="entry name" value="P-loop_NTPase"/>
</dbReference>